<reference evidence="1" key="1">
    <citation type="submission" date="2022-03" db="EMBL/GenBank/DDBJ databases">
        <authorList>
            <person name="Sayadi A."/>
        </authorList>
    </citation>
    <scope>NUCLEOTIDE SEQUENCE</scope>
</reference>
<organism evidence="1 2">
    <name type="scientific">Acanthoscelides obtectus</name>
    <name type="common">Bean weevil</name>
    <name type="synonym">Bruchus obtectus</name>
    <dbReference type="NCBI Taxonomy" id="200917"/>
    <lineage>
        <taxon>Eukaryota</taxon>
        <taxon>Metazoa</taxon>
        <taxon>Ecdysozoa</taxon>
        <taxon>Arthropoda</taxon>
        <taxon>Hexapoda</taxon>
        <taxon>Insecta</taxon>
        <taxon>Pterygota</taxon>
        <taxon>Neoptera</taxon>
        <taxon>Endopterygota</taxon>
        <taxon>Coleoptera</taxon>
        <taxon>Polyphaga</taxon>
        <taxon>Cucujiformia</taxon>
        <taxon>Chrysomeloidea</taxon>
        <taxon>Chrysomelidae</taxon>
        <taxon>Bruchinae</taxon>
        <taxon>Bruchini</taxon>
        <taxon>Acanthoscelides</taxon>
    </lineage>
</organism>
<keyword evidence="2" id="KW-1185">Reference proteome</keyword>
<comment type="caution">
    <text evidence="1">The sequence shown here is derived from an EMBL/GenBank/DDBJ whole genome shotgun (WGS) entry which is preliminary data.</text>
</comment>
<evidence type="ECO:0000313" key="1">
    <source>
        <dbReference type="EMBL" id="CAH1973482.1"/>
    </source>
</evidence>
<evidence type="ECO:0000313" key="2">
    <source>
        <dbReference type="Proteomes" id="UP001152888"/>
    </source>
</evidence>
<dbReference type="EMBL" id="CAKOFQ010006810">
    <property type="protein sequence ID" value="CAH1973482.1"/>
    <property type="molecule type" value="Genomic_DNA"/>
</dbReference>
<gene>
    <name evidence="1" type="ORF">ACAOBT_LOCUS10573</name>
</gene>
<protein>
    <submittedName>
        <fullName evidence="1">Uncharacterized protein</fullName>
    </submittedName>
</protein>
<sequence>MYRSHVLLQQVLEVVSTSQRHIFYFSI</sequence>
<proteinExistence type="predicted"/>
<dbReference type="Proteomes" id="UP001152888">
    <property type="component" value="Unassembled WGS sequence"/>
</dbReference>
<dbReference type="AlphaFoldDB" id="A0A9P0KI02"/>
<name>A0A9P0KI02_ACAOB</name>
<accession>A0A9P0KI02</accession>